<dbReference type="EC" id="4.99.1.3" evidence="2"/>
<reference evidence="2 3" key="1">
    <citation type="submission" date="2020-08" db="EMBL/GenBank/DDBJ databases">
        <title>Genomic Encyclopedia of Type Strains, Phase IV (KMG-IV): sequencing the most valuable type-strain genomes for metagenomic binning, comparative biology and taxonomic classification.</title>
        <authorList>
            <person name="Goeker M."/>
        </authorList>
    </citation>
    <scope>NUCLEOTIDE SEQUENCE [LARGE SCALE GENOMIC DNA]</scope>
    <source>
        <strain evidence="2 3">DSM 21255</strain>
    </source>
</reference>
<feature type="chain" id="PRO_5032854350" evidence="1">
    <location>
        <begin position="29"/>
        <end position="347"/>
    </location>
</feature>
<keyword evidence="1" id="KW-0732">Signal</keyword>
<dbReference type="GO" id="GO:0016852">
    <property type="term" value="F:sirohydrochlorin cobaltochelatase activity"/>
    <property type="evidence" value="ECO:0007669"/>
    <property type="project" value="UniProtKB-EC"/>
</dbReference>
<dbReference type="AlphaFoldDB" id="A0A841R014"/>
<dbReference type="OrthoDB" id="9770331at2"/>
<evidence type="ECO:0000256" key="1">
    <source>
        <dbReference type="SAM" id="SignalP"/>
    </source>
</evidence>
<evidence type="ECO:0000313" key="3">
    <source>
        <dbReference type="Proteomes" id="UP000591941"/>
    </source>
</evidence>
<sequence length="347" mass="39246">MNKQWKRFMAATFCAAILTGFGSFGVNAAYELSAEVKQPTPALLTATEIGVKVRENTAMQNLQNKDAILITSFGTTFKDTRAKTIDAVVNKIKKAFPHKEVRVAFTSHIIIDRIMKHEGIQYYTPEQAYDNLKKDGYNRIAIVPFNIIPGIEYDYSVEAANLQQKNFKKIAVATPVMYYMGQEDQPDQINDFLNALKYQLPQHMQKNEAVLFMAHGTPHPGNAFYSVIQDRLEMMGMKNAYVYSVEGRPNLDDVIPHLKANKIQKVTLMPIMMVAGDHANNDMAGDEPDSHKMILQKEGFKVNTYIRGLGENPKIQDLFVERAREAVQALDTKEAKVPYTPMHSKKH</sequence>
<dbReference type="CDD" id="cd03413">
    <property type="entry name" value="CbiK_C"/>
    <property type="match status" value="1"/>
</dbReference>
<protein>
    <submittedName>
        <fullName evidence="2">Sirohydrochlorin cobaltochelatase</fullName>
        <ecNumber evidence="2">4.99.1.3</ecNumber>
    </submittedName>
</protein>
<dbReference type="EMBL" id="JACHHI010000001">
    <property type="protein sequence ID" value="MBB6477265.1"/>
    <property type="molecule type" value="Genomic_DNA"/>
</dbReference>
<name>A0A841R014_9FIRM</name>
<dbReference type="Proteomes" id="UP000591941">
    <property type="component" value="Unassembled WGS sequence"/>
</dbReference>
<dbReference type="GeneID" id="93485577"/>
<comment type="caution">
    <text evidence="2">The sequence shown here is derived from an EMBL/GenBank/DDBJ whole genome shotgun (WGS) entry which is preliminary data.</text>
</comment>
<keyword evidence="3" id="KW-1185">Reference proteome</keyword>
<gene>
    <name evidence="2" type="ORF">HNR45_000287</name>
</gene>
<keyword evidence="2" id="KW-0456">Lyase</keyword>
<organism evidence="2 3">
    <name type="scientific">Negativicoccus succinicivorans</name>
    <dbReference type="NCBI Taxonomy" id="620903"/>
    <lineage>
        <taxon>Bacteria</taxon>
        <taxon>Bacillati</taxon>
        <taxon>Bacillota</taxon>
        <taxon>Negativicutes</taxon>
        <taxon>Veillonellales</taxon>
        <taxon>Veillonellaceae</taxon>
        <taxon>Negativicoccus</taxon>
    </lineage>
</organism>
<dbReference type="SUPFAM" id="SSF53800">
    <property type="entry name" value="Chelatase"/>
    <property type="match status" value="1"/>
</dbReference>
<feature type="signal peptide" evidence="1">
    <location>
        <begin position="1"/>
        <end position="28"/>
    </location>
</feature>
<dbReference type="Pfam" id="PF06180">
    <property type="entry name" value="CbiK"/>
    <property type="match status" value="1"/>
</dbReference>
<accession>A0A841R014</accession>
<dbReference type="Gene3D" id="3.40.50.1400">
    <property type="match status" value="2"/>
</dbReference>
<proteinExistence type="predicted"/>
<dbReference type="GO" id="GO:0019251">
    <property type="term" value="P:anaerobic cobalamin biosynthetic process"/>
    <property type="evidence" value="ECO:0007669"/>
    <property type="project" value="InterPro"/>
</dbReference>
<evidence type="ECO:0000313" key="2">
    <source>
        <dbReference type="EMBL" id="MBB6477265.1"/>
    </source>
</evidence>
<dbReference type="RefSeq" id="WP_159821843.1">
    <property type="nucleotide sequence ID" value="NZ_CABWNB010000001.1"/>
</dbReference>
<dbReference type="InterPro" id="IPR010388">
    <property type="entry name" value="Anaerobic_Co-chelatase"/>
</dbReference>